<organism evidence="1 2">
    <name type="scientific">Hepatospora eriocheir</name>
    <dbReference type="NCBI Taxonomy" id="1081669"/>
    <lineage>
        <taxon>Eukaryota</taxon>
        <taxon>Fungi</taxon>
        <taxon>Fungi incertae sedis</taxon>
        <taxon>Microsporidia</taxon>
        <taxon>Hepatosporidae</taxon>
        <taxon>Hepatospora</taxon>
    </lineage>
</organism>
<dbReference type="InterPro" id="IPR036322">
    <property type="entry name" value="WD40_repeat_dom_sf"/>
</dbReference>
<accession>A0A1X0QGJ4</accession>
<dbReference type="SUPFAM" id="SSF50978">
    <property type="entry name" value="WD40 repeat-like"/>
    <property type="match status" value="1"/>
</dbReference>
<dbReference type="VEuPathDB" id="MicrosporidiaDB:A0H76_1912"/>
<dbReference type="VEuPathDB" id="MicrosporidiaDB:HERIO_1413"/>
<comment type="caution">
    <text evidence="1">The sequence shown here is derived from an EMBL/GenBank/DDBJ whole genome shotgun (WGS) entry which is preliminary data.</text>
</comment>
<reference evidence="1 2" key="1">
    <citation type="journal article" date="2017" name="Environ. Microbiol.">
        <title>Decay of the glycolytic pathway and adaptation to intranuclear parasitism within Enterocytozoonidae microsporidia.</title>
        <authorList>
            <person name="Wiredu Boakye D."/>
            <person name="Jaroenlak P."/>
            <person name="Prachumwat A."/>
            <person name="Williams T.A."/>
            <person name="Bateman K.S."/>
            <person name="Itsathitphaisarn O."/>
            <person name="Sritunyalucksana K."/>
            <person name="Paszkiewicz K.H."/>
            <person name="Moore K.A."/>
            <person name="Stentiford G.D."/>
            <person name="Williams B.A."/>
        </authorList>
    </citation>
    <scope>NUCLEOTIDE SEQUENCE [LARGE SCALE GENOMIC DNA]</scope>
    <source>
        <strain evidence="2">canceri</strain>
    </source>
</reference>
<evidence type="ECO:0000313" key="1">
    <source>
        <dbReference type="EMBL" id="ORD98795.1"/>
    </source>
</evidence>
<name>A0A1X0QGJ4_9MICR</name>
<dbReference type="EMBL" id="LTAI01000441">
    <property type="protein sequence ID" value="ORD98795.1"/>
    <property type="molecule type" value="Genomic_DNA"/>
</dbReference>
<sequence length="344" mass="39971">MRGFYGPIEVTLHNRTFHESSPISSIDVYNNLLATSGYDKSIRVWIIKKSVLTINTNIYHLAPESSIEFEFYKELGGFESAVNVCRFYKGDDQSKDDFLIVGAGFDRIVLFNKDNRFNIYLSNNDECTDILWINKTTVIASFFSGRIVVINLIFKYTNNELVNVNQETVFNESLHSSAIRGICFNEKWSCLNTHSLDNSSKTFLLKNNKLKLISKIRNNIDKSTGIFKRNGFFDDSLYVICKKRMLEFYCYPFKEANIYKRLGPFNSSIVKIVKNCYFLVVACTKGIYTFDRHLNRKYFVESAAYGPINDVLLVDEIIYYCSEDGFVSTIRPKRNDWKFKINIY</sequence>
<dbReference type="Gene3D" id="2.130.10.10">
    <property type="entry name" value="YVTN repeat-like/Quinoprotein amine dehydrogenase"/>
    <property type="match status" value="1"/>
</dbReference>
<gene>
    <name evidence="1" type="ORF">A0H76_1912</name>
</gene>
<dbReference type="Proteomes" id="UP000192501">
    <property type="component" value="Unassembled WGS sequence"/>
</dbReference>
<proteinExistence type="predicted"/>
<evidence type="ECO:0000313" key="2">
    <source>
        <dbReference type="Proteomes" id="UP000192501"/>
    </source>
</evidence>
<protein>
    <submittedName>
        <fullName evidence="1">Uncharacterized protein</fullName>
    </submittedName>
</protein>
<dbReference type="AlphaFoldDB" id="A0A1X0QGJ4"/>
<dbReference type="InterPro" id="IPR015943">
    <property type="entry name" value="WD40/YVTN_repeat-like_dom_sf"/>
</dbReference>